<keyword evidence="2" id="KW-1133">Transmembrane helix</keyword>
<protein>
    <submittedName>
        <fullName evidence="3">Uncharacterized protein</fullName>
    </submittedName>
</protein>
<evidence type="ECO:0000313" key="4">
    <source>
        <dbReference type="Proteomes" id="UP000593567"/>
    </source>
</evidence>
<feature type="transmembrane region" description="Helical" evidence="2">
    <location>
        <begin position="129"/>
        <end position="150"/>
    </location>
</feature>
<feature type="compositionally biased region" description="Low complexity" evidence="1">
    <location>
        <begin position="304"/>
        <end position="318"/>
    </location>
</feature>
<feature type="compositionally biased region" description="Basic and acidic residues" evidence="1">
    <location>
        <begin position="322"/>
        <end position="348"/>
    </location>
</feature>
<keyword evidence="2" id="KW-0472">Membrane</keyword>
<keyword evidence="4" id="KW-1185">Reference proteome</keyword>
<proteinExistence type="predicted"/>
<feature type="region of interest" description="Disordered" evidence="1">
    <location>
        <begin position="304"/>
        <end position="348"/>
    </location>
</feature>
<evidence type="ECO:0000313" key="3">
    <source>
        <dbReference type="EMBL" id="KAF6037405.1"/>
    </source>
</evidence>
<accession>A0A7J7KGM9</accession>
<gene>
    <name evidence="3" type="ORF">EB796_004290</name>
</gene>
<sequence length="467" mass="52528">MLASSCVDLWQNGAYHYGPYYIKSPVNEAQSIKVYCNNVPSYDFGYKPITDWKYEGSGGPPTPWTTQYKQNLFSNNTLSFKGVGYQFPPITKGVVISLPHVYLLRERRYAGVAQFLVADEEDTTSWRKYIPMIASIGVVAMMIAFSSSIIFVSKNAMLNIFVLQMIGAYAAFTWHNERKGEKFKTDRIRASLTAEYLEISETPEISTSVKAEANTATKQKPMQKPKMDSFKIEEAKSKQFGTSTSLGDVKLRPSTSFDEKQKLMSHRLTSPALKTTSPAVQTTIPALRTTSSMVQTDFPMEIETQTEVTSTQEETSQIKTENPPKQDFYKESSRETSKVRFHSDSKKSLTKSEELLNFNVDSKLMWDPLDDSTLDDSEKLQSLSQIHKNTIKAKSGSYSAEATSKPKHGKIPDSLDKKESTKEKTDSTDATEKLGETDTPSPRAKDDNEVNNDGKKKKKSRKVQKNK</sequence>
<reference evidence="3" key="1">
    <citation type="submission" date="2020-06" db="EMBL/GenBank/DDBJ databases">
        <title>Draft genome of Bugula neritina, a colonial animal packing powerful symbionts and potential medicines.</title>
        <authorList>
            <person name="Rayko M."/>
        </authorList>
    </citation>
    <scope>NUCLEOTIDE SEQUENCE [LARGE SCALE GENOMIC DNA]</scope>
    <source>
        <strain evidence="3">Kwan_BN1</strain>
    </source>
</reference>
<feature type="region of interest" description="Disordered" evidence="1">
    <location>
        <begin position="391"/>
        <end position="467"/>
    </location>
</feature>
<name>A0A7J7KGM9_BUGNE</name>
<evidence type="ECO:0000256" key="2">
    <source>
        <dbReference type="SAM" id="Phobius"/>
    </source>
</evidence>
<dbReference type="Proteomes" id="UP000593567">
    <property type="component" value="Unassembled WGS sequence"/>
</dbReference>
<feature type="compositionally biased region" description="Basic residues" evidence="1">
    <location>
        <begin position="455"/>
        <end position="467"/>
    </location>
</feature>
<organism evidence="3 4">
    <name type="scientific">Bugula neritina</name>
    <name type="common">Brown bryozoan</name>
    <name type="synonym">Sertularia neritina</name>
    <dbReference type="NCBI Taxonomy" id="10212"/>
    <lineage>
        <taxon>Eukaryota</taxon>
        <taxon>Metazoa</taxon>
        <taxon>Spiralia</taxon>
        <taxon>Lophotrochozoa</taxon>
        <taxon>Bryozoa</taxon>
        <taxon>Gymnolaemata</taxon>
        <taxon>Cheilostomatida</taxon>
        <taxon>Flustrina</taxon>
        <taxon>Buguloidea</taxon>
        <taxon>Bugulidae</taxon>
        <taxon>Bugula</taxon>
    </lineage>
</organism>
<comment type="caution">
    <text evidence="3">The sequence shown here is derived from an EMBL/GenBank/DDBJ whole genome shotgun (WGS) entry which is preliminary data.</text>
</comment>
<dbReference type="AlphaFoldDB" id="A0A7J7KGM9"/>
<feature type="transmembrane region" description="Helical" evidence="2">
    <location>
        <begin position="156"/>
        <end position="174"/>
    </location>
</feature>
<feature type="compositionally biased region" description="Basic and acidic residues" evidence="1">
    <location>
        <begin position="410"/>
        <end position="436"/>
    </location>
</feature>
<evidence type="ECO:0000256" key="1">
    <source>
        <dbReference type="SAM" id="MobiDB-lite"/>
    </source>
</evidence>
<feature type="compositionally biased region" description="Basic and acidic residues" evidence="1">
    <location>
        <begin position="443"/>
        <end position="454"/>
    </location>
</feature>
<dbReference type="EMBL" id="VXIV02000578">
    <property type="protein sequence ID" value="KAF6037405.1"/>
    <property type="molecule type" value="Genomic_DNA"/>
</dbReference>
<keyword evidence="2" id="KW-0812">Transmembrane</keyword>